<protein>
    <submittedName>
        <fullName evidence="1">Uncharacterized protein</fullName>
    </submittedName>
</protein>
<name>A0AAV3UYT1_9ALTE</name>
<gene>
    <name evidence="1" type="ORF">GCHA_1986</name>
</gene>
<reference evidence="1 2" key="1">
    <citation type="journal article" date="2017" name="Antonie Van Leeuwenhoek">
        <title>Rhizobium rhizosphaerae sp. nov., a novel species isolated from rice rhizosphere.</title>
        <authorList>
            <person name="Zhao J.J."/>
            <person name="Zhang J."/>
            <person name="Zhang R.J."/>
            <person name="Zhang C.W."/>
            <person name="Yin H.Q."/>
            <person name="Zhang X.X."/>
        </authorList>
    </citation>
    <scope>NUCLEOTIDE SEQUENCE [LARGE SCALE GENOMIC DNA]</scope>
    <source>
        <strain evidence="1 2">S18K6</strain>
    </source>
</reference>
<accession>A0AAV3UYT1</accession>
<proteinExistence type="predicted"/>
<dbReference type="Proteomes" id="UP000006320">
    <property type="component" value="Unassembled WGS sequence"/>
</dbReference>
<comment type="caution">
    <text evidence="1">The sequence shown here is derived from an EMBL/GenBank/DDBJ whole genome shotgun (WGS) entry which is preliminary data.</text>
</comment>
<dbReference type="EMBL" id="BAEM01000031">
    <property type="protein sequence ID" value="GAC09937.1"/>
    <property type="molecule type" value="Genomic_DNA"/>
</dbReference>
<evidence type="ECO:0000313" key="1">
    <source>
        <dbReference type="EMBL" id="GAC09937.1"/>
    </source>
</evidence>
<dbReference type="AlphaFoldDB" id="A0AAV3UYT1"/>
<organism evidence="1 2">
    <name type="scientific">Paraglaciecola chathamensis S18K6</name>
    <dbReference type="NCBI Taxonomy" id="1127672"/>
    <lineage>
        <taxon>Bacteria</taxon>
        <taxon>Pseudomonadati</taxon>
        <taxon>Pseudomonadota</taxon>
        <taxon>Gammaproteobacteria</taxon>
        <taxon>Alteromonadales</taxon>
        <taxon>Alteromonadaceae</taxon>
        <taxon>Paraglaciecola</taxon>
    </lineage>
</organism>
<sequence>MHTFTLKLAAVVGVFALESFHYCLRIKLTTDAFLNQRVLCDTLSTNFYEAV</sequence>
<evidence type="ECO:0000313" key="2">
    <source>
        <dbReference type="Proteomes" id="UP000006320"/>
    </source>
</evidence>